<feature type="chain" id="PRO_5047159775" evidence="2">
    <location>
        <begin position="21"/>
        <end position="123"/>
    </location>
</feature>
<comment type="caution">
    <text evidence="3">The sequence shown here is derived from an EMBL/GenBank/DDBJ whole genome shotgun (WGS) entry which is preliminary data.</text>
</comment>
<keyword evidence="4" id="KW-1185">Reference proteome</keyword>
<dbReference type="EMBL" id="CAJVQB010075244">
    <property type="protein sequence ID" value="CAG8844254.1"/>
    <property type="molecule type" value="Genomic_DNA"/>
</dbReference>
<keyword evidence="2" id="KW-0732">Signal</keyword>
<evidence type="ECO:0000313" key="4">
    <source>
        <dbReference type="Proteomes" id="UP000789901"/>
    </source>
</evidence>
<accession>A0ABN7X0T2</accession>
<evidence type="ECO:0000313" key="3">
    <source>
        <dbReference type="EMBL" id="CAG8844254.1"/>
    </source>
</evidence>
<evidence type="ECO:0000256" key="1">
    <source>
        <dbReference type="SAM" id="MobiDB-lite"/>
    </source>
</evidence>
<reference evidence="3 4" key="1">
    <citation type="submission" date="2021-06" db="EMBL/GenBank/DDBJ databases">
        <authorList>
            <person name="Kallberg Y."/>
            <person name="Tangrot J."/>
            <person name="Rosling A."/>
        </authorList>
    </citation>
    <scope>NUCLEOTIDE SEQUENCE [LARGE SCALE GENOMIC DNA]</scope>
    <source>
        <strain evidence="3 4">120-4 pot B 10/14</strain>
    </source>
</reference>
<feature type="non-terminal residue" evidence="3">
    <location>
        <position position="123"/>
    </location>
</feature>
<gene>
    <name evidence="3" type="ORF">GMARGA_LOCUS36992</name>
</gene>
<name>A0ABN7X0T2_GIGMA</name>
<sequence length="123" mass="12874">MRIFLVFLIMTLVLIAATNARKKIKFKKLKLINPGGPNKPVKQINPGGPIKPVAPINPGGPNKPATLINQGGPNKPTPTTTPPAKIAGETPTTITSTTTKSCRISCPACATAKPIHCEIACSQ</sequence>
<evidence type="ECO:0000256" key="2">
    <source>
        <dbReference type="SAM" id="SignalP"/>
    </source>
</evidence>
<dbReference type="Proteomes" id="UP000789901">
    <property type="component" value="Unassembled WGS sequence"/>
</dbReference>
<protein>
    <submittedName>
        <fullName evidence="3">3886_t:CDS:1</fullName>
    </submittedName>
</protein>
<feature type="region of interest" description="Disordered" evidence="1">
    <location>
        <begin position="37"/>
        <end position="92"/>
    </location>
</feature>
<feature type="signal peptide" evidence="2">
    <location>
        <begin position="1"/>
        <end position="20"/>
    </location>
</feature>
<organism evidence="3 4">
    <name type="scientific">Gigaspora margarita</name>
    <dbReference type="NCBI Taxonomy" id="4874"/>
    <lineage>
        <taxon>Eukaryota</taxon>
        <taxon>Fungi</taxon>
        <taxon>Fungi incertae sedis</taxon>
        <taxon>Mucoromycota</taxon>
        <taxon>Glomeromycotina</taxon>
        <taxon>Glomeromycetes</taxon>
        <taxon>Diversisporales</taxon>
        <taxon>Gigasporaceae</taxon>
        <taxon>Gigaspora</taxon>
    </lineage>
</organism>
<proteinExistence type="predicted"/>